<dbReference type="PROSITE" id="PS00018">
    <property type="entry name" value="EF_HAND_1"/>
    <property type="match status" value="1"/>
</dbReference>
<dbReference type="EMBL" id="FN543104">
    <property type="protein sequence ID" value="CBA29701.1"/>
    <property type="molecule type" value="Genomic_DNA"/>
</dbReference>
<keyword evidence="2" id="KW-0732">Signal</keyword>
<dbReference type="Pfam" id="PF13795">
    <property type="entry name" value="HupE_UreJ_2"/>
    <property type="match status" value="1"/>
</dbReference>
<keyword evidence="1" id="KW-0812">Transmembrane</keyword>
<evidence type="ECO:0000256" key="2">
    <source>
        <dbReference type="SAM" id="SignalP"/>
    </source>
</evidence>
<proteinExistence type="predicted"/>
<feature type="signal peptide" evidence="2">
    <location>
        <begin position="1"/>
        <end position="20"/>
    </location>
</feature>
<name>C9YB45_CURXX</name>
<keyword evidence="1" id="KW-1133">Transmembrane helix</keyword>
<evidence type="ECO:0000256" key="1">
    <source>
        <dbReference type="SAM" id="Phobius"/>
    </source>
</evidence>
<dbReference type="InterPro" id="IPR032809">
    <property type="entry name" value="Put_HupE_UreJ"/>
</dbReference>
<reference evidence="3" key="1">
    <citation type="journal article" date="2010" name="Nature">
        <title>The dynamic genome of Hydra.</title>
        <authorList>
            <person name="Chapman J.A."/>
            <person name="Kirkness E.F."/>
            <person name="Simakov O."/>
            <person name="Hampson S.E."/>
            <person name="Mitros T."/>
            <person name="Weinmaier T."/>
            <person name="Rattei T."/>
            <person name="Balasubramanian P.G."/>
            <person name="Borman J."/>
            <person name="Busam D."/>
            <person name="Disbennett K."/>
            <person name="Pfannkoch C."/>
            <person name="Sumin N."/>
            <person name="Sutton G."/>
            <person name="Viswanathan L."/>
            <person name="Walenz B."/>
            <person name="Goodstein D.M."/>
            <person name="Hellsten U."/>
            <person name="Kawashima T."/>
            <person name="Prochnik S.E."/>
            <person name="Putnam N.H."/>
            <person name="Shu S."/>
            <person name="Blumberg B."/>
            <person name="Dana C.E."/>
            <person name="Gee L."/>
            <person name="Kibler D.F."/>
            <person name="Law L."/>
            <person name="Lindgens D."/>
            <person name="Martinez D.E."/>
            <person name="Peng J."/>
            <person name="Wigge P.A."/>
            <person name="Bertulat B."/>
            <person name="Guder C."/>
            <person name="Nakamura Y."/>
            <person name="Ozbek S."/>
            <person name="Watanabe H."/>
            <person name="Khalturin K."/>
            <person name="Hemmrich G."/>
            <person name="Franke A."/>
            <person name="Augustin R."/>
            <person name="Fraune S."/>
            <person name="Hayakawa E."/>
            <person name="Hayakawa S."/>
            <person name="Hirose M."/>
            <person name="Hwang J."/>
            <person name="Ikeo K."/>
            <person name="Nishimiya-Fujisawa C."/>
            <person name="Ogura A."/>
            <person name="Takahashi T."/>
            <person name="Steinmetz P.R."/>
            <person name="Zhang X."/>
            <person name="Aufschnaiter R."/>
            <person name="Eder M.K."/>
            <person name="Gorny A.K."/>
            <person name="Salvenmoser W."/>
            <person name="Heimberg A.M."/>
            <person name="Wheeler B.M."/>
            <person name="Peterson K.J."/>
            <person name="Boettger A."/>
            <person name="Tischler P."/>
            <person name="Wolf A."/>
            <person name="Gojobori T."/>
            <person name="Remington K.A."/>
            <person name="Strausberg R.L."/>
            <person name="Venter J."/>
            <person name="Technau U."/>
            <person name="Hobmayer B."/>
            <person name="Bosch T.C."/>
            <person name="Holstein T.W."/>
            <person name="Fujisawa T."/>
            <person name="Bode H.R."/>
            <person name="David C.N."/>
            <person name="Rokhsar D.S."/>
            <person name="Steele R.E."/>
        </authorList>
    </citation>
    <scope>NUCLEOTIDE SEQUENCE</scope>
</reference>
<feature type="transmembrane region" description="Helical" evidence="1">
    <location>
        <begin position="224"/>
        <end position="247"/>
    </location>
</feature>
<feature type="transmembrane region" description="Helical" evidence="1">
    <location>
        <begin position="253"/>
        <end position="271"/>
    </location>
</feature>
<feature type="chain" id="PRO_5003004622" description="HupE/UreJ family protein" evidence="2">
    <location>
        <begin position="21"/>
        <end position="374"/>
    </location>
</feature>
<dbReference type="AlphaFoldDB" id="C9YB45"/>
<evidence type="ECO:0008006" key="4">
    <source>
        <dbReference type="Google" id="ProtNLM"/>
    </source>
</evidence>
<keyword evidence="1" id="KW-0472">Membrane</keyword>
<feature type="transmembrane region" description="Helical" evidence="1">
    <location>
        <begin position="309"/>
        <end position="334"/>
    </location>
</feature>
<feature type="transmembrane region" description="Helical" evidence="1">
    <location>
        <begin position="346"/>
        <end position="363"/>
    </location>
</feature>
<organism evidence="3">
    <name type="scientific">Curvibacter symbiont subsp. Hydra magnipapillata</name>
    <dbReference type="NCBI Taxonomy" id="667019"/>
    <lineage>
        <taxon>Bacteria</taxon>
        <taxon>Pseudomonadati</taxon>
        <taxon>Pseudomonadota</taxon>
        <taxon>Betaproteobacteria</taxon>
        <taxon>Burkholderiales</taxon>
        <taxon>Comamonadaceae</taxon>
        <taxon>Curvibacter</taxon>
    </lineage>
</organism>
<dbReference type="InterPro" id="IPR018247">
    <property type="entry name" value="EF_Hand_1_Ca_BS"/>
</dbReference>
<gene>
    <name evidence="3" type="ORF">Csp_A13460</name>
</gene>
<protein>
    <recommendedName>
        <fullName evidence="4">HupE/UreJ family protein</fullName>
    </recommendedName>
</protein>
<sequence length="374" mass="40909">MNWRIVCLWLLSLCWLPAQAHKASDSYLVLEIQGEHVSGQWDIALRDIDFAIGLDANGDGQITWGEVRSKHAEIDAWGTNALTLARGGTCQIAVTEHLIDEHTDGAYAVMRLQGKCPSGNAAFSVNYRLLFGIDALHRGLLRLNLDGQTVSAIFSPDSPEQKFASNELSGLRQFGAFLVQGVWHIWIGFDHILFLLALLLPVVLVRLRGRWIPVSSFKAASREVLWVVTAFTAAHSITLTLAALQVVELPSRWVESVIALSVVLAAANNLYPVIGEKRWVVAFLFGLIHGFGFAGVLTELGLPSKALVISLVGFNVGVELGQLAIVAVFLPIAFGLRKTRFYQQGVFAGGSALTMALALVWLIERAFDLKWITA</sequence>
<evidence type="ECO:0000313" key="3">
    <source>
        <dbReference type="EMBL" id="CBA29701.1"/>
    </source>
</evidence>
<accession>C9YB45</accession>
<feature type="transmembrane region" description="Helical" evidence="1">
    <location>
        <begin position="183"/>
        <end position="204"/>
    </location>
</feature>
<feature type="transmembrane region" description="Helical" evidence="1">
    <location>
        <begin position="278"/>
        <end position="297"/>
    </location>
</feature>